<dbReference type="InterPro" id="IPR027417">
    <property type="entry name" value="P-loop_NTPase"/>
</dbReference>
<dbReference type="PANTHER" id="PTHR48041">
    <property type="entry name" value="ABC TRANSPORTER G FAMILY MEMBER 28"/>
    <property type="match status" value="1"/>
</dbReference>
<dbReference type="GO" id="GO:0005886">
    <property type="term" value="C:plasma membrane"/>
    <property type="evidence" value="ECO:0007669"/>
    <property type="project" value="TreeGrafter"/>
</dbReference>
<feature type="compositionally biased region" description="Basic and acidic residues" evidence="7">
    <location>
        <begin position="304"/>
        <end position="320"/>
    </location>
</feature>
<feature type="transmembrane region" description="Helical" evidence="8">
    <location>
        <begin position="384"/>
        <end position="409"/>
    </location>
</feature>
<dbReference type="GO" id="GO:0140359">
    <property type="term" value="F:ABC-type transporter activity"/>
    <property type="evidence" value="ECO:0007669"/>
    <property type="project" value="InterPro"/>
</dbReference>
<reference evidence="11" key="1">
    <citation type="submission" date="2025-08" db="UniProtKB">
        <authorList>
            <consortium name="RefSeq"/>
        </authorList>
    </citation>
    <scope>IDENTIFICATION</scope>
    <source>
        <tissue evidence="11">Liver</tissue>
    </source>
</reference>
<accession>A0A1U7QZN1</accession>
<evidence type="ECO:0000256" key="5">
    <source>
        <dbReference type="ARBA" id="ARBA00022989"/>
    </source>
</evidence>
<dbReference type="KEGG" id="maua:101844130"/>
<dbReference type="eggNOG" id="KOG0061">
    <property type="taxonomic scope" value="Eukaryota"/>
</dbReference>
<dbReference type="InterPro" id="IPR043926">
    <property type="entry name" value="ABCG_dom"/>
</dbReference>
<comment type="similarity">
    <text evidence="2">Belongs to the ABC transporter superfamily. ABCG family. Eye pigment precursor importer (TC 3.A.1.204) subfamily.</text>
</comment>
<dbReference type="InterPro" id="IPR013525">
    <property type="entry name" value="ABC2_TM"/>
</dbReference>
<proteinExistence type="inferred from homology"/>
<organism evidence="10 11">
    <name type="scientific">Mesocricetus auratus</name>
    <name type="common">Golden hamster</name>
    <dbReference type="NCBI Taxonomy" id="10036"/>
    <lineage>
        <taxon>Eukaryota</taxon>
        <taxon>Metazoa</taxon>
        <taxon>Chordata</taxon>
        <taxon>Craniata</taxon>
        <taxon>Vertebrata</taxon>
        <taxon>Euteleostomi</taxon>
        <taxon>Mammalia</taxon>
        <taxon>Eutheria</taxon>
        <taxon>Euarchontoglires</taxon>
        <taxon>Glires</taxon>
        <taxon>Rodentia</taxon>
        <taxon>Myomorpha</taxon>
        <taxon>Muroidea</taxon>
        <taxon>Cricetidae</taxon>
        <taxon>Cricetinae</taxon>
        <taxon>Mesocricetus</taxon>
    </lineage>
</organism>
<evidence type="ECO:0000256" key="7">
    <source>
        <dbReference type="SAM" id="MobiDB-lite"/>
    </source>
</evidence>
<dbReference type="InterPro" id="IPR003439">
    <property type="entry name" value="ABC_transporter-like_ATP-bd"/>
</dbReference>
<keyword evidence="5 8" id="KW-1133">Transmembrane helix</keyword>
<keyword evidence="11" id="KW-0067">ATP-binding</keyword>
<dbReference type="Pfam" id="PF19055">
    <property type="entry name" value="ABC2_membrane_7"/>
    <property type="match status" value="1"/>
</dbReference>
<gene>
    <name evidence="11" type="primary">LOC101844130</name>
</gene>
<feature type="transmembrane region" description="Helical" evidence="8">
    <location>
        <begin position="498"/>
        <end position="521"/>
    </location>
</feature>
<evidence type="ECO:0000256" key="4">
    <source>
        <dbReference type="ARBA" id="ARBA00022692"/>
    </source>
</evidence>
<keyword evidence="10" id="KW-1185">Reference proteome</keyword>
<evidence type="ECO:0000256" key="2">
    <source>
        <dbReference type="ARBA" id="ARBA00005814"/>
    </source>
</evidence>
<evidence type="ECO:0000259" key="9">
    <source>
        <dbReference type="PROSITE" id="PS50893"/>
    </source>
</evidence>
<keyword evidence="3" id="KW-0813">Transport</keyword>
<keyword evidence="11" id="KW-0547">Nucleotide-binding</keyword>
<feature type="transmembrane region" description="Helical" evidence="8">
    <location>
        <begin position="624"/>
        <end position="644"/>
    </location>
</feature>
<evidence type="ECO:0000313" key="10">
    <source>
        <dbReference type="Proteomes" id="UP000886700"/>
    </source>
</evidence>
<feature type="region of interest" description="Disordered" evidence="7">
    <location>
        <begin position="299"/>
        <end position="320"/>
    </location>
</feature>
<dbReference type="GO" id="GO:0005524">
    <property type="term" value="F:ATP binding"/>
    <property type="evidence" value="ECO:0007669"/>
    <property type="project" value="InterPro"/>
</dbReference>
<feature type="domain" description="ABC transporter" evidence="9">
    <location>
        <begin position="37"/>
        <end position="279"/>
    </location>
</feature>
<dbReference type="SUPFAM" id="SSF52540">
    <property type="entry name" value="P-loop containing nucleoside triphosphate hydrolases"/>
    <property type="match status" value="1"/>
</dbReference>
<dbReference type="GO" id="GO:0032217">
    <property type="term" value="F:riboflavin transmembrane transporter activity"/>
    <property type="evidence" value="ECO:0007669"/>
    <property type="project" value="TreeGrafter"/>
</dbReference>
<dbReference type="Pfam" id="PF00005">
    <property type="entry name" value="ABC_tran"/>
    <property type="match status" value="1"/>
</dbReference>
<keyword evidence="4 8" id="KW-0812">Transmembrane</keyword>
<evidence type="ECO:0000256" key="3">
    <source>
        <dbReference type="ARBA" id="ARBA00022448"/>
    </source>
</evidence>
<dbReference type="Proteomes" id="UP000886700">
    <property type="component" value="Unplaced"/>
</dbReference>
<comment type="subcellular location">
    <subcellularLocation>
        <location evidence="1">Membrane</location>
        <topology evidence="1">Multi-pass membrane protein</topology>
    </subcellularLocation>
</comment>
<dbReference type="AlphaFoldDB" id="A0A1U7QZN1"/>
<protein>
    <submittedName>
        <fullName evidence="11">ATP-binding cassette sub-family G member 3</fullName>
    </submittedName>
</protein>
<evidence type="ECO:0000256" key="1">
    <source>
        <dbReference type="ARBA" id="ARBA00004141"/>
    </source>
</evidence>
<name>A0A1U7QZN1_MESAU</name>
<dbReference type="RefSeq" id="XP_005076485.1">
    <property type="nucleotide sequence ID" value="XM_005076428.3"/>
</dbReference>
<feature type="transmembrane region" description="Helical" evidence="8">
    <location>
        <begin position="533"/>
        <end position="555"/>
    </location>
</feature>
<dbReference type="GeneID" id="101844130"/>
<evidence type="ECO:0000256" key="6">
    <source>
        <dbReference type="ARBA" id="ARBA00023136"/>
    </source>
</evidence>
<dbReference type="Pfam" id="PF01061">
    <property type="entry name" value="ABC2_membrane"/>
    <property type="match status" value="1"/>
</dbReference>
<dbReference type="PANTHER" id="PTHR48041:SF70">
    <property type="entry name" value="ATP-BINDING CASSETTE SUB-FAMILY G MEMBER 3"/>
    <property type="match status" value="1"/>
</dbReference>
<dbReference type="OrthoDB" id="66620at2759"/>
<dbReference type="GO" id="GO:0015562">
    <property type="term" value="F:efflux transmembrane transporter activity"/>
    <property type="evidence" value="ECO:0007669"/>
    <property type="project" value="TreeGrafter"/>
</dbReference>
<evidence type="ECO:0000313" key="11">
    <source>
        <dbReference type="RefSeq" id="XP_005076485.1"/>
    </source>
</evidence>
<dbReference type="InterPro" id="IPR050352">
    <property type="entry name" value="ABCG_transporters"/>
</dbReference>
<keyword evidence="6 8" id="KW-0472">Membrane</keyword>
<dbReference type="GO" id="GO:0016887">
    <property type="term" value="F:ATP hydrolysis activity"/>
    <property type="evidence" value="ECO:0007669"/>
    <property type="project" value="InterPro"/>
</dbReference>
<dbReference type="PROSITE" id="PS50893">
    <property type="entry name" value="ABC_TRANSPORTER_2"/>
    <property type="match status" value="1"/>
</dbReference>
<feature type="region of interest" description="Disordered" evidence="7">
    <location>
        <begin position="1"/>
        <end position="23"/>
    </location>
</feature>
<evidence type="ECO:0000256" key="8">
    <source>
        <dbReference type="SAM" id="Phobius"/>
    </source>
</evidence>
<dbReference type="Gene3D" id="3.40.50.300">
    <property type="entry name" value="P-loop containing nucleotide triphosphate hydrolases"/>
    <property type="match status" value="1"/>
</dbReference>
<sequence length="662" mass="74684">MSSNDDPVAIPMMERKPSDLPGIDTSDLNTLTGEAVLSFHNISYQETVQSGFPLRKRTCVIERLSNISGIMKPGLNAIMGPQDGSRSLLLDVLAARKDPCGLSGDILVNGKPRPANFKCTSGYVPQNDTVMCTVTVRENVEFSAALRLPMSVTRDEKTKRTNEVLELLHLNEESNVKPRSKELMKRTSIAMELVTEHPILFLDDPTTDLDFSTTTDLFWVLKRMSMRGRTIIFSINQPSDSIFRCFDSLTLVASGKVMFHGPAQEALEYFTSAGYNYDSHNKPADFFLDIINGGSSAKLDTEEDGHKDNNHKEHSERQHQVTEKLANMYTQSSLYKEMRTELDPLLEEQKAGRSSALEEITCVTPFWHQLWWIICRSFKNFQGFSWVTGIQAIVAVTVAIFVGTTFHFLQHDCIDVQRRVVLLLMLTALQCTTSLSTGELFVTDRDLFLHEHTSGYYRVSSYFLGKLLAELVPRRLLQSITFTVIIFTIAGVKTDVNGFFTMIFTAMILAYSASSLALLLGTGENAAAVPTQIIMIYFTFMLFISGLSLYSVTFIQDLSWIQYFSIPYYGFTALQHNEFLEQNFCPEHKTAELSRCPDYVICTGEEFLTIRSIDLSPWGFWKNLVALVCITIILLSMTCIKLLVLKKKRLFKIALPVSLNYS</sequence>